<dbReference type="RefSeq" id="WP_390425737.1">
    <property type="nucleotide sequence ID" value="NZ_BAABZQ010000001.1"/>
</dbReference>
<proteinExistence type="predicted"/>
<name>A0ABQ0C396_9FIRM</name>
<dbReference type="EMBL" id="BAABZQ010000001">
    <property type="protein sequence ID" value="GAA6503271.1"/>
    <property type="molecule type" value="Genomic_DNA"/>
</dbReference>
<comment type="caution">
    <text evidence="1">The sequence shown here is derived from an EMBL/GenBank/DDBJ whole genome shotgun (WGS) entry which is preliminary data.</text>
</comment>
<keyword evidence="2" id="KW-1185">Reference proteome</keyword>
<accession>A0ABQ0C396</accession>
<sequence length="61" mass="7022">MMQDKRFLPGKGDKLYRDEKYIAAVFGGKRKLLCAFGMDSPRMGEDAVLMDHIIFAIKERI</sequence>
<dbReference type="Proteomes" id="UP001600941">
    <property type="component" value="Unassembled WGS sequence"/>
</dbReference>
<protein>
    <submittedName>
        <fullName evidence="1">Uncharacterized protein</fullName>
    </submittedName>
</protein>
<evidence type="ECO:0000313" key="2">
    <source>
        <dbReference type="Proteomes" id="UP001600941"/>
    </source>
</evidence>
<evidence type="ECO:0000313" key="1">
    <source>
        <dbReference type="EMBL" id="GAA6503271.1"/>
    </source>
</evidence>
<gene>
    <name evidence="1" type="ORF">K340107D12_60870</name>
</gene>
<reference evidence="1 2" key="1">
    <citation type="submission" date="2024-04" db="EMBL/GenBank/DDBJ databases">
        <title>Defined microbial consortia suppress multidrug-resistant proinflammatory Enterobacteriaceae via ecological control.</title>
        <authorList>
            <person name="Furuichi M."/>
            <person name="Kawaguchi T."/>
            <person name="Pust M."/>
            <person name="Yasuma K."/>
            <person name="Plichta D."/>
            <person name="Hasegawa N."/>
            <person name="Ohya T."/>
            <person name="Bhattarai S."/>
            <person name="Sasajima S."/>
            <person name="Aoto Y."/>
            <person name="Tuganbaev T."/>
            <person name="Yaginuma M."/>
            <person name="Ueda M."/>
            <person name="Okahashi N."/>
            <person name="Amafuji K."/>
            <person name="Kiridooshi Y."/>
            <person name="Sugita K."/>
            <person name="Strazar M."/>
            <person name="Skelly A."/>
            <person name="Suda W."/>
            <person name="Hattori M."/>
            <person name="Nakamoto N."/>
            <person name="Caballero S."/>
            <person name="Norman J."/>
            <person name="Olle B."/>
            <person name="Tanoue T."/>
            <person name="Arita M."/>
            <person name="Bucci V."/>
            <person name="Atarashi K."/>
            <person name="Xavier R."/>
            <person name="Honda K."/>
        </authorList>
    </citation>
    <scope>NUCLEOTIDE SEQUENCE [LARGE SCALE GENOMIC DNA]</scope>
    <source>
        <strain evidence="2">k34-0107-D12</strain>
    </source>
</reference>
<organism evidence="1 2">
    <name type="scientific">Blautia parvula</name>
    <dbReference type="NCBI Taxonomy" id="2877527"/>
    <lineage>
        <taxon>Bacteria</taxon>
        <taxon>Bacillati</taxon>
        <taxon>Bacillota</taxon>
        <taxon>Clostridia</taxon>
        <taxon>Lachnospirales</taxon>
        <taxon>Lachnospiraceae</taxon>
        <taxon>Blautia</taxon>
    </lineage>
</organism>